<feature type="transmembrane region" description="Helical" evidence="1">
    <location>
        <begin position="20"/>
        <end position="40"/>
    </location>
</feature>
<dbReference type="Pfam" id="PF13239">
    <property type="entry name" value="2TM"/>
    <property type="match status" value="1"/>
</dbReference>
<comment type="caution">
    <text evidence="3">The sequence shown here is derived from an EMBL/GenBank/DDBJ whole genome shotgun (WGS) entry which is preliminary data.</text>
</comment>
<dbReference type="EMBL" id="JAQIBC010000004">
    <property type="protein sequence ID" value="MDM5264068.1"/>
    <property type="molecule type" value="Genomic_DNA"/>
</dbReference>
<proteinExistence type="predicted"/>
<organism evidence="3 4">
    <name type="scientific">Sulfurovum xiamenensis</name>
    <dbReference type="NCBI Taxonomy" id="3019066"/>
    <lineage>
        <taxon>Bacteria</taxon>
        <taxon>Pseudomonadati</taxon>
        <taxon>Campylobacterota</taxon>
        <taxon>Epsilonproteobacteria</taxon>
        <taxon>Campylobacterales</taxon>
        <taxon>Sulfurovaceae</taxon>
        <taxon>Sulfurovum</taxon>
    </lineage>
</organism>
<reference evidence="3" key="1">
    <citation type="submission" date="2023-01" db="EMBL/GenBank/DDBJ databases">
        <title>Sulfurovum sp. XTW-4 genome assembly.</title>
        <authorList>
            <person name="Wang J."/>
        </authorList>
    </citation>
    <scope>NUCLEOTIDE SEQUENCE</scope>
    <source>
        <strain evidence="3">XTW-4</strain>
    </source>
</reference>
<sequence length="92" mass="10929">MEHQKAYQRAKKRAKAKFGFYIHLSVYIAVSILLIVINLSSYTQYLWFKWPLMGWGIGVFFHALRVFVFSGRPSLTEKMIEKEMKREALKKK</sequence>
<dbReference type="RefSeq" id="WP_289402007.1">
    <property type="nucleotide sequence ID" value="NZ_JAQIBC010000004.1"/>
</dbReference>
<evidence type="ECO:0000256" key="1">
    <source>
        <dbReference type="SAM" id="Phobius"/>
    </source>
</evidence>
<evidence type="ECO:0000259" key="2">
    <source>
        <dbReference type="Pfam" id="PF13239"/>
    </source>
</evidence>
<dbReference type="InterPro" id="IPR025698">
    <property type="entry name" value="2TM_dom"/>
</dbReference>
<feature type="transmembrane region" description="Helical" evidence="1">
    <location>
        <begin position="52"/>
        <end position="70"/>
    </location>
</feature>
<keyword evidence="4" id="KW-1185">Reference proteome</keyword>
<protein>
    <submittedName>
        <fullName evidence="3">2TM domain-containing protein</fullName>
    </submittedName>
</protein>
<keyword evidence="1" id="KW-1133">Transmembrane helix</keyword>
<name>A0ABT7QSM2_9BACT</name>
<dbReference type="Proteomes" id="UP001169066">
    <property type="component" value="Unassembled WGS sequence"/>
</dbReference>
<gene>
    <name evidence="3" type="ORF">PF327_07655</name>
</gene>
<evidence type="ECO:0000313" key="4">
    <source>
        <dbReference type="Proteomes" id="UP001169066"/>
    </source>
</evidence>
<keyword evidence="1" id="KW-0812">Transmembrane</keyword>
<feature type="domain" description="2TM" evidence="2">
    <location>
        <begin position="8"/>
        <end position="85"/>
    </location>
</feature>
<evidence type="ECO:0000313" key="3">
    <source>
        <dbReference type="EMBL" id="MDM5264068.1"/>
    </source>
</evidence>
<accession>A0ABT7QSM2</accession>
<keyword evidence="1" id="KW-0472">Membrane</keyword>